<dbReference type="EMBL" id="LS974617">
    <property type="protein sequence ID" value="CAG7890504.1"/>
    <property type="molecule type" value="Genomic_DNA"/>
</dbReference>
<keyword evidence="5" id="KW-1185">Reference proteome</keyword>
<feature type="domain" description="MATH" evidence="1">
    <location>
        <begin position="176"/>
        <end position="300"/>
    </location>
</feature>
<dbReference type="EnsemblPlants" id="Bra034175.1">
    <property type="protein sequence ID" value="Bra034175.1-P"/>
    <property type="gene ID" value="Bra034175"/>
</dbReference>
<accession>A0A3P5ZC86</accession>
<dbReference type="AlphaFoldDB" id="A0A3P5ZC86"/>
<dbReference type="PANTHER" id="PTHR46162">
    <property type="entry name" value="TRAF-LIKE FAMILY PROTEIN"/>
    <property type="match status" value="1"/>
</dbReference>
<reference evidence="5" key="2">
    <citation type="journal article" date="2018" name="Hortic Res">
        <title>Improved Brassica rapa reference genome by single-molecule sequencing and chromosome conformation capture technologies.</title>
        <authorList>
            <person name="Zhang L."/>
            <person name="Cai X."/>
            <person name="Wu J."/>
            <person name="Liu M."/>
            <person name="Grob S."/>
            <person name="Cheng F."/>
            <person name="Liang J."/>
            <person name="Cai C."/>
            <person name="Liu Z."/>
            <person name="Liu B."/>
            <person name="Wang F."/>
            <person name="Li S."/>
            <person name="Liu F."/>
            <person name="Li X."/>
            <person name="Cheng L."/>
            <person name="Yang W."/>
            <person name="Li M.H."/>
            <person name="Grossniklaus U."/>
            <person name="Zheng H."/>
            <person name="Wang X."/>
        </authorList>
    </citation>
    <scope>NUCLEOTIDE SEQUENCE [LARGE SCALE GENOMIC DNA]</scope>
    <source>
        <strain evidence="5">cv. Chiifu-401-42</strain>
    </source>
</reference>
<reference evidence="4" key="4">
    <citation type="submission" date="2023-03" db="UniProtKB">
        <authorList>
            <consortium name="EnsemblPlants"/>
        </authorList>
    </citation>
    <scope>IDENTIFICATION</scope>
    <source>
        <strain evidence="4">cv. Chiifu-401-42</strain>
    </source>
</reference>
<accession>M4EZD2</accession>
<evidence type="ECO:0000313" key="4">
    <source>
        <dbReference type="EnsemblPlants" id="Bra034175.1-P"/>
    </source>
</evidence>
<evidence type="ECO:0000313" key="5">
    <source>
        <dbReference type="Proteomes" id="UP000011750"/>
    </source>
</evidence>
<proteinExistence type="predicted"/>
<dbReference type="Proteomes" id="UP000694005">
    <property type="component" value="Chromosome A01"/>
</dbReference>
<dbReference type="SUPFAM" id="SSF49599">
    <property type="entry name" value="TRAF domain-like"/>
    <property type="match status" value="2"/>
</dbReference>
<evidence type="ECO:0000259" key="1">
    <source>
        <dbReference type="PROSITE" id="PS50144"/>
    </source>
</evidence>
<dbReference type="Gene3D" id="2.60.210.10">
    <property type="entry name" value="Apoptosis, Tumor Necrosis Factor Receptor Associated Protein 2, Chain A"/>
    <property type="match status" value="2"/>
</dbReference>
<gene>
    <name evidence="3" type="ORF">BRAA01T04189Z</name>
    <name evidence="2" type="ORF">BRAPAZ1V2_A01P45800.2</name>
</gene>
<dbReference type="Proteomes" id="UP000011750">
    <property type="component" value="Chromosome A01"/>
</dbReference>
<name>A0A3P5ZC86_BRACM</name>
<dbReference type="eggNOG" id="KOG1987">
    <property type="taxonomic scope" value="Eukaryota"/>
</dbReference>
<evidence type="ECO:0000313" key="2">
    <source>
        <dbReference type="EMBL" id="CAG7890504.1"/>
    </source>
</evidence>
<dbReference type="EMBL" id="LR031571">
    <property type="protein sequence ID" value="VDC77687.1"/>
    <property type="molecule type" value="Genomic_DNA"/>
</dbReference>
<feature type="domain" description="MATH" evidence="1">
    <location>
        <begin position="24"/>
        <end position="158"/>
    </location>
</feature>
<dbReference type="Pfam" id="PF22486">
    <property type="entry name" value="MATH_2"/>
    <property type="match status" value="2"/>
</dbReference>
<dbReference type="Gramene" id="A01p45800.2_BraZ1">
    <property type="protein sequence ID" value="A01p45800.2_BraZ1.CDS"/>
    <property type="gene ID" value="A01g45800.2_BraZ1"/>
</dbReference>
<dbReference type="InterPro" id="IPR008974">
    <property type="entry name" value="TRAF-like"/>
</dbReference>
<reference evidence="3" key="3">
    <citation type="submission" date="2018-11" db="EMBL/GenBank/DDBJ databases">
        <authorList>
            <consortium name="Genoscope - CEA"/>
            <person name="William W."/>
        </authorList>
    </citation>
    <scope>NUCLEOTIDE SEQUENCE</scope>
</reference>
<dbReference type="InterPro" id="IPR002083">
    <property type="entry name" value="MATH/TRAF_dom"/>
</dbReference>
<dbReference type="HOGENOM" id="CLU_040595_0_0_1"/>
<evidence type="ECO:0000313" key="3">
    <source>
        <dbReference type="EMBL" id="VDC77687.1"/>
    </source>
</evidence>
<sequence length="334" mass="38415">MSKTEKLWVVSDTTITSKFGHRPPSTYSMKIQSLSQLKTLFSGTDGYKSRTFSSGKYNWKLVVYPEGNEKDNGTGFVSMYVELDSESASSTILAYLTFFIYNKKENKYFTIQDNEEKQFNALRLVHGFPQVLPLDTFNDPKNGYVFDGDDQCEFGVDVMVPLTNWEVVSITQEYSNTKFCWTLNEFSELKEHCYVSSKMLVGGRNWVLKLYPKGLNATYSAWLSLFLHLADDETMKTGEETYVQCDMRILDPFGCDHLTKNLNQRCSNSTPNLGWHNFVLLANFEKVYLDKLEKQLRVQVPDLPHHVPHDVVLPPQLPRHRVDEDGPYADGLKM</sequence>
<reference evidence="5" key="1">
    <citation type="journal article" date="2011" name="Nat. Genet.">
        <title>The genome of the mesopolyploid crop species Brassica rapa.</title>
        <authorList>
            <consortium name="Brassica rapa Genome Sequencing Project Consortium"/>
            <person name="Wang X."/>
            <person name="Wang H."/>
            <person name="Wang J."/>
            <person name="Sun R."/>
            <person name="Wu J."/>
            <person name="Liu S."/>
            <person name="Bai Y."/>
            <person name="Mun J.H."/>
            <person name="Bancroft I."/>
            <person name="Cheng F."/>
            <person name="Huang S."/>
            <person name="Li X."/>
            <person name="Hua W."/>
            <person name="Wang J."/>
            <person name="Wang X."/>
            <person name="Freeling M."/>
            <person name="Pires J.C."/>
            <person name="Paterson A.H."/>
            <person name="Chalhoub B."/>
            <person name="Wang B."/>
            <person name="Hayward A."/>
            <person name="Sharpe A.G."/>
            <person name="Park B.S."/>
            <person name="Weisshaar B."/>
            <person name="Liu B."/>
            <person name="Li B."/>
            <person name="Liu B."/>
            <person name="Tong C."/>
            <person name="Song C."/>
            <person name="Duran C."/>
            <person name="Peng C."/>
            <person name="Geng C."/>
            <person name="Koh C."/>
            <person name="Lin C."/>
            <person name="Edwards D."/>
            <person name="Mu D."/>
            <person name="Shen D."/>
            <person name="Soumpourou E."/>
            <person name="Li F."/>
            <person name="Fraser F."/>
            <person name="Conant G."/>
            <person name="Lassalle G."/>
            <person name="King G.J."/>
            <person name="Bonnema G."/>
            <person name="Tang H."/>
            <person name="Wang H."/>
            <person name="Belcram H."/>
            <person name="Zhou H."/>
            <person name="Hirakawa H."/>
            <person name="Abe H."/>
            <person name="Guo H."/>
            <person name="Wang H."/>
            <person name="Jin H."/>
            <person name="Parkin I.A."/>
            <person name="Batley J."/>
            <person name="Kim J.S."/>
            <person name="Just J."/>
            <person name="Li J."/>
            <person name="Xu J."/>
            <person name="Deng J."/>
            <person name="Kim J.A."/>
            <person name="Li J."/>
            <person name="Yu J."/>
            <person name="Meng J."/>
            <person name="Wang J."/>
            <person name="Min J."/>
            <person name="Poulain J."/>
            <person name="Wang J."/>
            <person name="Hatakeyama K."/>
            <person name="Wu K."/>
            <person name="Wang L."/>
            <person name="Fang L."/>
            <person name="Trick M."/>
            <person name="Links M.G."/>
            <person name="Zhao M."/>
            <person name="Jin M."/>
            <person name="Ramchiary N."/>
            <person name="Drou N."/>
            <person name="Berkman P.J."/>
            <person name="Cai Q."/>
            <person name="Huang Q."/>
            <person name="Li R."/>
            <person name="Tabata S."/>
            <person name="Cheng S."/>
            <person name="Zhang S."/>
            <person name="Zhang S."/>
            <person name="Huang S."/>
            <person name="Sato S."/>
            <person name="Sun S."/>
            <person name="Kwon S.J."/>
            <person name="Choi S.R."/>
            <person name="Lee T.H."/>
            <person name="Fan W."/>
            <person name="Zhao X."/>
            <person name="Tan X."/>
            <person name="Xu X."/>
            <person name="Wang Y."/>
            <person name="Qiu Y."/>
            <person name="Yin Y."/>
            <person name="Li Y."/>
            <person name="Du Y."/>
            <person name="Liao Y."/>
            <person name="Lim Y."/>
            <person name="Narusaka Y."/>
            <person name="Wang Y."/>
            <person name="Wang Z."/>
            <person name="Li Z."/>
            <person name="Wang Z."/>
            <person name="Xiong Z."/>
            <person name="Zhang Z."/>
        </authorList>
    </citation>
    <scope>NUCLEOTIDE SEQUENCE [LARGE SCALE GENOMIC DNA]</scope>
    <source>
        <strain evidence="5">cv. Chiifu-401-42</strain>
    </source>
</reference>
<dbReference type="PROSITE" id="PS50144">
    <property type="entry name" value="MATH"/>
    <property type="match status" value="2"/>
</dbReference>
<dbReference type="CDD" id="cd00121">
    <property type="entry name" value="MATH"/>
    <property type="match status" value="2"/>
</dbReference>
<dbReference type="PANTHER" id="PTHR46162:SF44">
    <property type="entry name" value="GENOME ASSEMBLY, CHROMOSOME: A01"/>
    <property type="match status" value="1"/>
</dbReference>
<protein>
    <recommendedName>
        <fullName evidence="1">MATH domain-containing protein</fullName>
    </recommendedName>
</protein>
<dbReference type="Gramene" id="Bra034175.1">
    <property type="protein sequence ID" value="Bra034175.1-P"/>
    <property type="gene ID" value="Bra034175"/>
</dbReference>
<organism evidence="3">
    <name type="scientific">Brassica campestris</name>
    <name type="common">Field mustard</name>
    <dbReference type="NCBI Taxonomy" id="3711"/>
    <lineage>
        <taxon>Eukaryota</taxon>
        <taxon>Viridiplantae</taxon>
        <taxon>Streptophyta</taxon>
        <taxon>Embryophyta</taxon>
        <taxon>Tracheophyta</taxon>
        <taxon>Spermatophyta</taxon>
        <taxon>Magnoliopsida</taxon>
        <taxon>eudicotyledons</taxon>
        <taxon>Gunneridae</taxon>
        <taxon>Pentapetalae</taxon>
        <taxon>rosids</taxon>
        <taxon>malvids</taxon>
        <taxon>Brassicales</taxon>
        <taxon>Brassicaceae</taxon>
        <taxon>Brassiceae</taxon>
        <taxon>Brassica</taxon>
    </lineage>
</organism>
<dbReference type="OMA" id="GDDQCEF"/>